<dbReference type="GO" id="GO:0005886">
    <property type="term" value="C:plasma membrane"/>
    <property type="evidence" value="ECO:0007669"/>
    <property type="project" value="UniProtKB-SubCell"/>
</dbReference>
<evidence type="ECO:0000313" key="10">
    <source>
        <dbReference type="Proteomes" id="UP000294498"/>
    </source>
</evidence>
<feature type="transmembrane region" description="Helical" evidence="6">
    <location>
        <begin position="756"/>
        <end position="778"/>
    </location>
</feature>
<feature type="domain" description="ABC3 transporter permease C-terminal" evidence="7">
    <location>
        <begin position="675"/>
        <end position="784"/>
    </location>
</feature>
<feature type="domain" description="MacB-like periplasmic core" evidence="8">
    <location>
        <begin position="450"/>
        <end position="638"/>
    </location>
</feature>
<dbReference type="Pfam" id="PF12704">
    <property type="entry name" value="MacB_PCD"/>
    <property type="match status" value="2"/>
</dbReference>
<feature type="transmembrane region" description="Helical" evidence="6">
    <location>
        <begin position="390"/>
        <end position="413"/>
    </location>
</feature>
<comment type="caution">
    <text evidence="9">The sequence shown here is derived from an EMBL/GenBank/DDBJ whole genome shotgun (WGS) entry which is preliminary data.</text>
</comment>
<name>A0A4R8DRG1_9BACT</name>
<dbReference type="Pfam" id="PF02687">
    <property type="entry name" value="FtsX"/>
    <property type="match status" value="2"/>
</dbReference>
<feature type="transmembrane region" description="Helical" evidence="6">
    <location>
        <begin position="20"/>
        <end position="40"/>
    </location>
</feature>
<feature type="domain" description="ABC3 transporter permease C-terminal" evidence="7">
    <location>
        <begin position="296"/>
        <end position="405"/>
    </location>
</feature>
<keyword evidence="4 6" id="KW-1133">Transmembrane helix</keyword>
<keyword evidence="10" id="KW-1185">Reference proteome</keyword>
<feature type="transmembrane region" description="Helical" evidence="6">
    <location>
        <begin position="724"/>
        <end position="744"/>
    </location>
</feature>
<organism evidence="9 10">
    <name type="scientific">Dinghuibacter silviterrae</name>
    <dbReference type="NCBI Taxonomy" id="1539049"/>
    <lineage>
        <taxon>Bacteria</taxon>
        <taxon>Pseudomonadati</taxon>
        <taxon>Bacteroidota</taxon>
        <taxon>Chitinophagia</taxon>
        <taxon>Chitinophagales</taxon>
        <taxon>Chitinophagaceae</taxon>
        <taxon>Dinghuibacter</taxon>
    </lineage>
</organism>
<protein>
    <submittedName>
        <fullName evidence="9">Putative ABC transport system permease protein</fullName>
    </submittedName>
</protein>
<evidence type="ECO:0000259" key="7">
    <source>
        <dbReference type="Pfam" id="PF02687"/>
    </source>
</evidence>
<evidence type="ECO:0000256" key="5">
    <source>
        <dbReference type="ARBA" id="ARBA00023136"/>
    </source>
</evidence>
<feature type="transmembrane region" description="Helical" evidence="6">
    <location>
        <begin position="345"/>
        <end position="369"/>
    </location>
</feature>
<evidence type="ECO:0000256" key="3">
    <source>
        <dbReference type="ARBA" id="ARBA00022692"/>
    </source>
</evidence>
<evidence type="ECO:0000256" key="1">
    <source>
        <dbReference type="ARBA" id="ARBA00004651"/>
    </source>
</evidence>
<feature type="domain" description="MacB-like periplasmic core" evidence="8">
    <location>
        <begin position="20"/>
        <end position="222"/>
    </location>
</feature>
<feature type="transmembrane region" description="Helical" evidence="6">
    <location>
        <begin position="669"/>
        <end position="694"/>
    </location>
</feature>
<dbReference type="Proteomes" id="UP000294498">
    <property type="component" value="Unassembled WGS sequence"/>
</dbReference>
<dbReference type="RefSeq" id="WP_133990660.1">
    <property type="nucleotide sequence ID" value="NZ_SODV01000001.1"/>
</dbReference>
<dbReference type="InterPro" id="IPR025857">
    <property type="entry name" value="MacB_PCD"/>
</dbReference>
<proteinExistence type="predicted"/>
<dbReference type="InterPro" id="IPR003838">
    <property type="entry name" value="ABC3_permease_C"/>
</dbReference>
<gene>
    <name evidence="9" type="ORF">EDB95_0730</name>
</gene>
<keyword evidence="2" id="KW-1003">Cell membrane</keyword>
<reference evidence="9 10" key="1">
    <citation type="submission" date="2019-03" db="EMBL/GenBank/DDBJ databases">
        <title>Genomic Encyclopedia of Type Strains, Phase IV (KMG-IV): sequencing the most valuable type-strain genomes for metagenomic binning, comparative biology and taxonomic classification.</title>
        <authorList>
            <person name="Goeker M."/>
        </authorList>
    </citation>
    <scope>NUCLEOTIDE SEQUENCE [LARGE SCALE GENOMIC DNA]</scope>
    <source>
        <strain evidence="9 10">DSM 100059</strain>
    </source>
</reference>
<feature type="transmembrane region" description="Helical" evidence="6">
    <location>
        <begin position="433"/>
        <end position="454"/>
    </location>
</feature>
<dbReference type="AlphaFoldDB" id="A0A4R8DRG1"/>
<dbReference type="PANTHER" id="PTHR30572">
    <property type="entry name" value="MEMBRANE COMPONENT OF TRANSPORTER-RELATED"/>
    <property type="match status" value="1"/>
</dbReference>
<evidence type="ECO:0000256" key="4">
    <source>
        <dbReference type="ARBA" id="ARBA00022989"/>
    </source>
</evidence>
<dbReference type="InterPro" id="IPR050250">
    <property type="entry name" value="Macrolide_Exporter_MacB"/>
</dbReference>
<comment type="subcellular location">
    <subcellularLocation>
        <location evidence="1">Cell membrane</location>
        <topology evidence="1">Multi-pass membrane protein</topology>
    </subcellularLocation>
</comment>
<evidence type="ECO:0000256" key="2">
    <source>
        <dbReference type="ARBA" id="ARBA00022475"/>
    </source>
</evidence>
<dbReference type="PANTHER" id="PTHR30572:SF18">
    <property type="entry name" value="ABC-TYPE MACROLIDE FAMILY EXPORT SYSTEM PERMEASE COMPONENT 2"/>
    <property type="match status" value="1"/>
</dbReference>
<feature type="transmembrane region" description="Helical" evidence="6">
    <location>
        <begin position="294"/>
        <end position="318"/>
    </location>
</feature>
<keyword evidence="5 6" id="KW-0472">Membrane</keyword>
<dbReference type="OrthoDB" id="1451596at2"/>
<dbReference type="GO" id="GO:0022857">
    <property type="term" value="F:transmembrane transporter activity"/>
    <property type="evidence" value="ECO:0007669"/>
    <property type="project" value="TreeGrafter"/>
</dbReference>
<accession>A0A4R8DRG1</accession>
<sequence length="795" mass="88435">MMHVYLKLAWRNFWKNRRYTLINMAGLSIALTLFLLALLYRNSEVRYERWNPGHENVYRIGLRDDGGDVALTPRPFATAVRELPVAQAATTVTDYWRSELLITTADKKIFDKNAIRADSSFLDVFEYPLLYGDAAKALKEPHTVLLTRSLSELLFGKGVNPVGLSVTMGEFGLCKVTGVIDKDRYPSHLPFSCVIQLGLRPVEDWTSNNTYVYVRCKPHTQPLAYEPLLNRTYASLALETAGLHYGLSSAEMAELQENIASRKYFFTPVDPLHLDSRLRYEWPGNGTGGYLRSLYLIVLIIMVMAAINFTNLSVAYAARRAKETGLRKVVGAARGQLVLQFLAETFFQCLLALFLALVVAELFLPLINAHLGLTIRGWIGQDTLPLLGQLFLSTLITTLMAGLYPAFVMSGYLPALVLKGSFSTGTRGVLLRRILLITQFTCASVFISGIFVIVRQIDYMRHMDLGYQANQVLAVQIHDEHTNSNFASIRSRLEAVPGISAVSRTSQIQGEDLGNNTYGYHGKAFSVDFLAVDAGYCAAMGLPLVQGREFDGLHQRDTFNAVYVNEAFARQAGVTVGDFLNQGNRKIEVIGIVKDFRAGSPQAAITPLLFQLLRGNTPNYVLLQLDSRQAQATIDRLETVWPAVEPGYPCQYTFLDDHFAHLLRDQERFSFLVSIFSTMALVLAVMGVVALAAYTAERKVKEITIRKVLGASVPQILALLNKDFVRWVLTANILAIPLSGLLLHRWLQDFAYRIHLGPVPFVLAFLGSLGITVLVVTLQSLKASLASPAKALKYE</sequence>
<evidence type="ECO:0000256" key="6">
    <source>
        <dbReference type="SAM" id="Phobius"/>
    </source>
</evidence>
<keyword evidence="3 6" id="KW-0812">Transmembrane</keyword>
<dbReference type="EMBL" id="SODV01000001">
    <property type="protein sequence ID" value="TDW99720.1"/>
    <property type="molecule type" value="Genomic_DNA"/>
</dbReference>
<evidence type="ECO:0000259" key="8">
    <source>
        <dbReference type="Pfam" id="PF12704"/>
    </source>
</evidence>
<evidence type="ECO:0000313" key="9">
    <source>
        <dbReference type="EMBL" id="TDW99720.1"/>
    </source>
</evidence>